<dbReference type="InterPro" id="IPR016024">
    <property type="entry name" value="ARM-type_fold"/>
</dbReference>
<feature type="region of interest" description="Disordered" evidence="1">
    <location>
        <begin position="28"/>
        <end position="51"/>
    </location>
</feature>
<evidence type="ECO:0000259" key="2">
    <source>
        <dbReference type="Pfam" id="PF20155"/>
    </source>
</evidence>
<feature type="domain" description="Tape measure protein N-terminal" evidence="2">
    <location>
        <begin position="87"/>
        <end position="267"/>
    </location>
</feature>
<reference evidence="4" key="1">
    <citation type="submission" date="2022-07" db="EMBL/GenBank/DDBJ databases">
        <title>High-quality bacteriophage genomes in the Japanese 4D cohort.</title>
        <authorList>
            <person name="Nishijima S."/>
        </authorList>
    </citation>
    <scope>NUCLEOTIDE SEQUENCE [LARGE SCALE GENOMIC DNA]</scope>
</reference>
<dbReference type="SUPFAM" id="SSF48371">
    <property type="entry name" value="ARM repeat"/>
    <property type="match status" value="1"/>
</dbReference>
<evidence type="ECO:0000256" key="1">
    <source>
        <dbReference type="SAM" id="MobiDB-lite"/>
    </source>
</evidence>
<dbReference type="Pfam" id="PF20155">
    <property type="entry name" value="TMP_3"/>
    <property type="match status" value="1"/>
</dbReference>
<accession>A0ABY5TWN8</accession>
<dbReference type="Proteomes" id="UP001160027">
    <property type="component" value="Segment"/>
</dbReference>
<evidence type="ECO:0000313" key="4">
    <source>
        <dbReference type="Proteomes" id="UP001160027"/>
    </source>
</evidence>
<protein>
    <recommendedName>
        <fullName evidence="2">Tape measure protein N-terminal domain-containing protein</fullName>
    </recommendedName>
</protein>
<feature type="compositionally biased region" description="Basic and acidic residues" evidence="1">
    <location>
        <begin position="30"/>
        <end position="49"/>
    </location>
</feature>
<dbReference type="Gene3D" id="1.20.120.20">
    <property type="entry name" value="Apolipoprotein"/>
    <property type="match status" value="1"/>
</dbReference>
<keyword evidence="4" id="KW-1185">Reference proteome</keyword>
<evidence type="ECO:0000313" key="3">
    <source>
        <dbReference type="EMBL" id="UVX36415.1"/>
    </source>
</evidence>
<name>A0ABY5TWN8_9VIRU</name>
<dbReference type="InterPro" id="IPR013491">
    <property type="entry name" value="Tape_meas_N"/>
</dbReference>
<dbReference type="PANTHER" id="PTHR37813">
    <property type="entry name" value="FELS-2 PROPHAGE PROTEIN"/>
    <property type="match status" value="1"/>
</dbReference>
<dbReference type="NCBIfam" id="TIGR02675">
    <property type="entry name" value="tape_meas_nterm"/>
    <property type="match status" value="1"/>
</dbReference>
<sequence length="681" mass="69290">MADATLTLDAEINTGDWNAGVKDIQSGSRQIEESARQADESLGDVDKSASKSSSGLGKFGAAAGAVGGLVSSGIGMAVDAIGDLTGDIVEASDSADKFKSTLNFSGLDTGTIDALTASTQTYADQTVYSISDIRNVTAQLAANGVQGFDKLAEAAGNLNAVAGGNAQTFSSVGMVLTQTAGAGKLTTENWNQLADAIPGASGKLQEAMLKNGAYTGNFREAMEKGEISAEEFNQAIMDLGMTDAAKEAATSTSTIEGAMGNLEASVVGVGTTILDQFKGPLTSGISMLAQGISGLSGVFTGLVQTIGPILSQIGTTFQTAFQPVVGIVQSQLLPALQPLMSALQNLGSAIMPIITAAIQTIAPVLTTVVSNIVQTMSVIATAVTPVINNIAALIQAVLPAIQSAFQIWGTYIQGVINAVFPFIQTVVTSVMNVINAIITTVLAAINGDWSGVWEGIKNIVSSVLNGIKSIVSGAINAVSGVISSVLNAISGTFSNVWNGIKGAVSSAWSGITSAVSSGVSSMMNFITSIPSRIMGVFSGAGSWLLSAGKNIIQGLIKGITNAIGGAISAVKDAVGGIIDGAKSLLGIASPSKVFDREIGRMIPAGLGRGVSENERAATRPVEDMVNSLLPSSIVTPMPVMSNPVNLNANSGPRVSAPITVNALDPNAAAQETVRVINFHYV</sequence>
<proteinExistence type="predicted"/>
<organism evidence="3 4">
    <name type="scientific">Bacteriophage sp</name>
    <dbReference type="NCBI Taxonomy" id="38018"/>
    <lineage>
        <taxon>Viruses</taxon>
    </lineage>
</organism>
<dbReference type="PANTHER" id="PTHR37813:SF1">
    <property type="entry name" value="FELS-2 PROPHAGE PROTEIN"/>
    <property type="match status" value="1"/>
</dbReference>
<dbReference type="EMBL" id="OP072523">
    <property type="protein sequence ID" value="UVX36415.1"/>
    <property type="molecule type" value="Genomic_DNA"/>
</dbReference>